<dbReference type="AlphaFoldDB" id="A0A392T289"/>
<name>A0A392T289_9FABA</name>
<evidence type="ECO:0000313" key="1">
    <source>
        <dbReference type="EMBL" id="MCI54594.1"/>
    </source>
</evidence>
<feature type="non-terminal residue" evidence="1">
    <location>
        <position position="86"/>
    </location>
</feature>
<sequence length="86" mass="9712">DTVTDLERQNGDDAAMVTALERQNDNDFNHSASEEVLEEEMSQFHTNTAQNNTQTVDPDMLELVSDLEDEVVVETQIILQQHALPK</sequence>
<dbReference type="EMBL" id="LXQA010481865">
    <property type="protein sequence ID" value="MCI54594.1"/>
    <property type="molecule type" value="Genomic_DNA"/>
</dbReference>
<protein>
    <submittedName>
        <fullName evidence="1">Uncharacterized protein</fullName>
    </submittedName>
</protein>
<evidence type="ECO:0000313" key="2">
    <source>
        <dbReference type="Proteomes" id="UP000265520"/>
    </source>
</evidence>
<feature type="non-terminal residue" evidence="1">
    <location>
        <position position="1"/>
    </location>
</feature>
<reference evidence="1 2" key="1">
    <citation type="journal article" date="2018" name="Front. Plant Sci.">
        <title>Red Clover (Trifolium pratense) and Zigzag Clover (T. medium) - A Picture of Genomic Similarities and Differences.</title>
        <authorList>
            <person name="Dluhosova J."/>
            <person name="Istvanek J."/>
            <person name="Nedelnik J."/>
            <person name="Repkova J."/>
        </authorList>
    </citation>
    <scope>NUCLEOTIDE SEQUENCE [LARGE SCALE GENOMIC DNA]</scope>
    <source>
        <strain evidence="2">cv. 10/8</strain>
        <tissue evidence="1">Leaf</tissue>
    </source>
</reference>
<dbReference type="Proteomes" id="UP000265520">
    <property type="component" value="Unassembled WGS sequence"/>
</dbReference>
<organism evidence="1 2">
    <name type="scientific">Trifolium medium</name>
    <dbReference type="NCBI Taxonomy" id="97028"/>
    <lineage>
        <taxon>Eukaryota</taxon>
        <taxon>Viridiplantae</taxon>
        <taxon>Streptophyta</taxon>
        <taxon>Embryophyta</taxon>
        <taxon>Tracheophyta</taxon>
        <taxon>Spermatophyta</taxon>
        <taxon>Magnoliopsida</taxon>
        <taxon>eudicotyledons</taxon>
        <taxon>Gunneridae</taxon>
        <taxon>Pentapetalae</taxon>
        <taxon>rosids</taxon>
        <taxon>fabids</taxon>
        <taxon>Fabales</taxon>
        <taxon>Fabaceae</taxon>
        <taxon>Papilionoideae</taxon>
        <taxon>50 kb inversion clade</taxon>
        <taxon>NPAAA clade</taxon>
        <taxon>Hologalegina</taxon>
        <taxon>IRL clade</taxon>
        <taxon>Trifolieae</taxon>
        <taxon>Trifolium</taxon>
    </lineage>
</organism>
<keyword evidence="2" id="KW-1185">Reference proteome</keyword>
<proteinExistence type="predicted"/>
<accession>A0A392T289</accession>
<comment type="caution">
    <text evidence="1">The sequence shown here is derived from an EMBL/GenBank/DDBJ whole genome shotgun (WGS) entry which is preliminary data.</text>
</comment>